<keyword evidence="1" id="KW-0175">Coiled coil</keyword>
<dbReference type="PANTHER" id="PTHR35253:SF1">
    <property type="entry name" value="COILED-COIL DOMAIN-CONTAINING PROTEIN 152"/>
    <property type="match status" value="1"/>
</dbReference>
<feature type="coiled-coil region" evidence="1">
    <location>
        <begin position="28"/>
        <end position="55"/>
    </location>
</feature>
<comment type="caution">
    <text evidence="2">The sequence shown here is derived from an EMBL/GenBank/DDBJ whole genome shotgun (WGS) entry which is preliminary data.</text>
</comment>
<accession>A0ABN8LEP1</accession>
<evidence type="ECO:0000313" key="2">
    <source>
        <dbReference type="EMBL" id="CAH3015419.1"/>
    </source>
</evidence>
<organism evidence="2 3">
    <name type="scientific">Porites evermanni</name>
    <dbReference type="NCBI Taxonomy" id="104178"/>
    <lineage>
        <taxon>Eukaryota</taxon>
        <taxon>Metazoa</taxon>
        <taxon>Cnidaria</taxon>
        <taxon>Anthozoa</taxon>
        <taxon>Hexacorallia</taxon>
        <taxon>Scleractinia</taxon>
        <taxon>Fungiina</taxon>
        <taxon>Poritidae</taxon>
        <taxon>Porites</taxon>
    </lineage>
</organism>
<keyword evidence="3" id="KW-1185">Reference proteome</keyword>
<dbReference type="Gene3D" id="1.20.5.1700">
    <property type="match status" value="1"/>
</dbReference>
<gene>
    <name evidence="2" type="ORF">PEVE_00016491</name>
</gene>
<proteinExistence type="predicted"/>
<evidence type="ECO:0000256" key="1">
    <source>
        <dbReference type="SAM" id="Coils"/>
    </source>
</evidence>
<name>A0ABN8LEP1_9CNID</name>
<dbReference type="EMBL" id="CALNXI010000023">
    <property type="protein sequence ID" value="CAH3015419.1"/>
    <property type="molecule type" value="Genomic_DNA"/>
</dbReference>
<feature type="coiled-coil region" evidence="1">
    <location>
        <begin position="87"/>
        <end position="172"/>
    </location>
</feature>
<dbReference type="PANTHER" id="PTHR35253">
    <property type="entry name" value="COILED-COIL DOMAIN-CONTAINING PROTEIN 152"/>
    <property type="match status" value="1"/>
</dbReference>
<evidence type="ECO:0000313" key="3">
    <source>
        <dbReference type="Proteomes" id="UP001159427"/>
    </source>
</evidence>
<protein>
    <submittedName>
        <fullName evidence="2">Uncharacterized protein</fullName>
    </submittedName>
</protein>
<sequence length="263" mass="30240">MTSSNAKTNKQVDLDNLIQEFLQWQTALRDAAHENNCLKMEIRSLTRKLETSQEAETIALEDAGKLKGIIDSLQGVLSKRCDQEEENEGLKSQISKMEEKFNSLEKEHKLQMSEAFKNLEISEQAHRQELLKFKEETLQQSRREITELQKSLQEKADEVRQLQKQLVDTNHANHTEIVKMRLEVNACKEVAPQYDAKLLKLQRSNAKAQGGQTSNANSDIFRKKLQFAKAEAQKEITSLKSKVSELERKLSAQQTTVAKRKRF</sequence>
<feature type="coiled-coil region" evidence="1">
    <location>
        <begin position="222"/>
        <end position="256"/>
    </location>
</feature>
<dbReference type="InterPro" id="IPR038827">
    <property type="entry name" value="CCDC152"/>
</dbReference>
<dbReference type="Proteomes" id="UP001159427">
    <property type="component" value="Unassembled WGS sequence"/>
</dbReference>
<reference evidence="2 3" key="1">
    <citation type="submission" date="2022-05" db="EMBL/GenBank/DDBJ databases">
        <authorList>
            <consortium name="Genoscope - CEA"/>
            <person name="William W."/>
        </authorList>
    </citation>
    <scope>NUCLEOTIDE SEQUENCE [LARGE SCALE GENOMIC DNA]</scope>
</reference>